<accession>A0A6L2NS43</accession>
<evidence type="ECO:0000313" key="1">
    <source>
        <dbReference type="EMBL" id="GEU87385.1"/>
    </source>
</evidence>
<reference evidence="1" key="1">
    <citation type="journal article" date="2019" name="Sci. Rep.">
        <title>Draft genome of Tanacetum cinerariifolium, the natural source of mosquito coil.</title>
        <authorList>
            <person name="Yamashiro T."/>
            <person name="Shiraishi A."/>
            <person name="Satake H."/>
            <person name="Nakayama K."/>
        </authorList>
    </citation>
    <scope>NUCLEOTIDE SEQUENCE</scope>
</reference>
<gene>
    <name evidence="1" type="ORF">Tci_059363</name>
</gene>
<keyword evidence="1" id="KW-0695">RNA-directed DNA polymerase</keyword>
<dbReference type="GO" id="GO:0003964">
    <property type="term" value="F:RNA-directed DNA polymerase activity"/>
    <property type="evidence" value="ECO:0007669"/>
    <property type="project" value="UniProtKB-KW"/>
</dbReference>
<proteinExistence type="predicted"/>
<dbReference type="AlphaFoldDB" id="A0A6L2NS43"/>
<keyword evidence="1" id="KW-0548">Nucleotidyltransferase</keyword>
<keyword evidence="1" id="KW-0808">Transferase</keyword>
<name>A0A6L2NS43_TANCI</name>
<comment type="caution">
    <text evidence="1">The sequence shown here is derived from an EMBL/GenBank/DDBJ whole genome shotgun (WGS) entry which is preliminary data.</text>
</comment>
<sequence>MLKGAYFGAKMKTFKDILFLSNTPYLGKEIQRISAESSQENAYSQFPIRRSHLLPYAIFMKITIQRHEGLSWLIQTSLWKNTSGSKKKKLKDKVEHLIGKLPEPTIGYFDDLDFFKDFENEFPTIVYNDLKSKSDQLNEPSAKTQKLKSSPRKTVAFAAKGSINFDTDKIMVRMDSMTMKMDARYKELQSPANDSDSNNDDIPIIDIIDKIIKEDFVDVLDKEREILHSNNETIIEEKRFAEFDEFMAINIEEDTESETKEIPFEKITFNTDYKIKTSLEEPPLDLELKPLPDHLEYVFLEEPTFLPVIISSHLSEQNKRSPPQARHHHGAAVVVKVGSAATTLVVLGADHPDASLGVAPSQPDTTSGWKSRRCCCCGGCGGVSGVEWGVVMMGLWRQRVELVVVPGTVATAMVVSATGGGAWRWWMVDLIDRDTGSIFGVRRKISPAKGLRHHSPTQQGAAVVAVPSPDRHHNGGKKSKDFGRFYNFFAGCGGRSATHSPTTTAAADGKAIAVAVVGVAVVLAVLSGGS</sequence>
<protein>
    <submittedName>
        <fullName evidence="1">Reverse transcriptase domain-containing protein</fullName>
    </submittedName>
</protein>
<organism evidence="1">
    <name type="scientific">Tanacetum cinerariifolium</name>
    <name type="common">Dalmatian daisy</name>
    <name type="synonym">Chrysanthemum cinerariifolium</name>
    <dbReference type="NCBI Taxonomy" id="118510"/>
    <lineage>
        <taxon>Eukaryota</taxon>
        <taxon>Viridiplantae</taxon>
        <taxon>Streptophyta</taxon>
        <taxon>Embryophyta</taxon>
        <taxon>Tracheophyta</taxon>
        <taxon>Spermatophyta</taxon>
        <taxon>Magnoliopsida</taxon>
        <taxon>eudicotyledons</taxon>
        <taxon>Gunneridae</taxon>
        <taxon>Pentapetalae</taxon>
        <taxon>asterids</taxon>
        <taxon>campanulids</taxon>
        <taxon>Asterales</taxon>
        <taxon>Asteraceae</taxon>
        <taxon>Asteroideae</taxon>
        <taxon>Anthemideae</taxon>
        <taxon>Anthemidinae</taxon>
        <taxon>Tanacetum</taxon>
    </lineage>
</organism>
<dbReference type="EMBL" id="BKCJ010009528">
    <property type="protein sequence ID" value="GEU87385.1"/>
    <property type="molecule type" value="Genomic_DNA"/>
</dbReference>